<dbReference type="OrthoDB" id="3997577at2759"/>
<protein>
    <submittedName>
        <fullName evidence="2">DEKNAAC101889</fullName>
    </submittedName>
</protein>
<dbReference type="AlphaFoldDB" id="A0A448YJ02"/>
<gene>
    <name evidence="2" type="ORF">BRENAR_LOCUS1659</name>
</gene>
<evidence type="ECO:0000313" key="3">
    <source>
        <dbReference type="Proteomes" id="UP000290900"/>
    </source>
</evidence>
<evidence type="ECO:0000256" key="1">
    <source>
        <dbReference type="SAM" id="MobiDB-lite"/>
    </source>
</evidence>
<evidence type="ECO:0000313" key="2">
    <source>
        <dbReference type="EMBL" id="VEU20924.1"/>
    </source>
</evidence>
<feature type="compositionally biased region" description="Polar residues" evidence="1">
    <location>
        <begin position="263"/>
        <end position="288"/>
    </location>
</feature>
<keyword evidence="3" id="KW-1185">Reference proteome</keyword>
<reference evidence="2 3" key="1">
    <citation type="submission" date="2018-12" db="EMBL/GenBank/DDBJ databases">
        <authorList>
            <person name="Tiukova I."/>
            <person name="Dainat J."/>
        </authorList>
    </citation>
    <scope>NUCLEOTIDE SEQUENCE [LARGE SCALE GENOMIC DNA]</scope>
</reference>
<dbReference type="InParanoid" id="A0A448YJ02"/>
<feature type="region of interest" description="Disordered" evidence="1">
    <location>
        <begin position="78"/>
        <end position="113"/>
    </location>
</feature>
<proteinExistence type="predicted"/>
<organism evidence="2 3">
    <name type="scientific">Brettanomyces naardenensis</name>
    <name type="common">Yeast</name>
    <dbReference type="NCBI Taxonomy" id="13370"/>
    <lineage>
        <taxon>Eukaryota</taxon>
        <taxon>Fungi</taxon>
        <taxon>Dikarya</taxon>
        <taxon>Ascomycota</taxon>
        <taxon>Saccharomycotina</taxon>
        <taxon>Pichiomycetes</taxon>
        <taxon>Pichiales</taxon>
        <taxon>Pichiaceae</taxon>
        <taxon>Brettanomyces</taxon>
    </lineage>
</organism>
<sequence>MQLFVVHPNLEVSDCDSSPTAETINVKKQSYLHNLKKYRKLIQRLSSDPSVKEIPDWCLTRDTESNISEVLLNNSAAFTFDSEEQQQTEEATSVTSDEADDAHEESQHRRSSSACFAQRLEAINRVEDLPIETIQITSENQLPFKETNGDRKPDGSRVYYLLPQLNLPENAPLTPRYKDFLALKYFQLTTDLSLVEFKYIQIYSKINKIIKKYFSTPELTPEIEDEGFSKVNIEMELFRKLENVLVRLRRLKTEFEDKFGGQFQRQSAKAQVANATSSTGKQAATTAS</sequence>
<dbReference type="EMBL" id="CAACVR010000008">
    <property type="protein sequence ID" value="VEU20924.1"/>
    <property type="molecule type" value="Genomic_DNA"/>
</dbReference>
<dbReference type="Proteomes" id="UP000290900">
    <property type="component" value="Unassembled WGS sequence"/>
</dbReference>
<accession>A0A448YJ02</accession>
<name>A0A448YJ02_BRENA</name>
<feature type="region of interest" description="Disordered" evidence="1">
    <location>
        <begin position="262"/>
        <end position="288"/>
    </location>
</feature>